<dbReference type="InterPro" id="IPR051446">
    <property type="entry name" value="HTH_trans_reg/aminotransferase"/>
</dbReference>
<gene>
    <name evidence="6" type="ORF">SAMN06264365_13931</name>
</gene>
<evidence type="ECO:0000256" key="4">
    <source>
        <dbReference type="ARBA" id="ARBA00023163"/>
    </source>
</evidence>
<dbReference type="PANTHER" id="PTHR46577:SF2">
    <property type="entry name" value="TRANSCRIPTIONAL REGULATORY PROTEIN"/>
    <property type="match status" value="1"/>
</dbReference>
<proteinExistence type="predicted"/>
<dbReference type="SUPFAM" id="SSF46785">
    <property type="entry name" value="Winged helix' DNA-binding domain"/>
    <property type="match status" value="1"/>
</dbReference>
<dbReference type="InterPro" id="IPR036390">
    <property type="entry name" value="WH_DNA-bd_sf"/>
</dbReference>
<evidence type="ECO:0000259" key="5">
    <source>
        <dbReference type="PROSITE" id="PS50949"/>
    </source>
</evidence>
<dbReference type="PANTHER" id="PTHR46577">
    <property type="entry name" value="HTH-TYPE TRANSCRIPTIONAL REGULATORY PROTEIN GABR"/>
    <property type="match status" value="1"/>
</dbReference>
<reference evidence="6 7" key="1">
    <citation type="submission" date="2017-06" db="EMBL/GenBank/DDBJ databases">
        <authorList>
            <person name="Kim H.J."/>
            <person name="Triplett B.A."/>
        </authorList>
    </citation>
    <scope>NUCLEOTIDE SEQUENCE [LARGE SCALE GENOMIC DNA]</scope>
    <source>
        <strain evidence="6 7">DSM 43151</strain>
    </source>
</reference>
<dbReference type="InterPro" id="IPR000524">
    <property type="entry name" value="Tscrpt_reg_HTH_GntR"/>
</dbReference>
<dbReference type="InterPro" id="IPR036388">
    <property type="entry name" value="WH-like_DNA-bd_sf"/>
</dbReference>
<dbReference type="SMART" id="SM00345">
    <property type="entry name" value="HTH_GNTR"/>
    <property type="match status" value="1"/>
</dbReference>
<evidence type="ECO:0000256" key="1">
    <source>
        <dbReference type="ARBA" id="ARBA00022898"/>
    </source>
</evidence>
<accession>A0A239JZX5</accession>
<feature type="domain" description="HTH gntR-type" evidence="5">
    <location>
        <begin position="41"/>
        <end position="109"/>
    </location>
</feature>
<evidence type="ECO:0000313" key="7">
    <source>
        <dbReference type="Proteomes" id="UP000198415"/>
    </source>
</evidence>
<sequence>MVTTMNPAADCPVRFQAVDDRENGANNASTMRWTVDHSSREPLPLQIVACVRQGVASGELAVGEQLPPAAELAAALSVDRNTVLAAYRRLRDDGVLEFRRGRGARVASAVTEPAPVTEAAQTLVAVARRHGLGRHDLIRLIERLT</sequence>
<name>A0A239JZX5_9ACTN</name>
<dbReference type="Proteomes" id="UP000198415">
    <property type="component" value="Unassembled WGS sequence"/>
</dbReference>
<dbReference type="Pfam" id="PF00392">
    <property type="entry name" value="GntR"/>
    <property type="match status" value="1"/>
</dbReference>
<dbReference type="GO" id="GO:0003677">
    <property type="term" value="F:DNA binding"/>
    <property type="evidence" value="ECO:0007669"/>
    <property type="project" value="UniProtKB-KW"/>
</dbReference>
<protein>
    <submittedName>
        <fullName evidence="6">Transcriptional regulator, GntR family</fullName>
    </submittedName>
</protein>
<keyword evidence="2" id="KW-0805">Transcription regulation</keyword>
<evidence type="ECO:0000313" key="6">
    <source>
        <dbReference type="EMBL" id="SNT10334.1"/>
    </source>
</evidence>
<dbReference type="AlphaFoldDB" id="A0A239JZX5"/>
<dbReference type="Gene3D" id="1.10.10.10">
    <property type="entry name" value="Winged helix-like DNA-binding domain superfamily/Winged helix DNA-binding domain"/>
    <property type="match status" value="1"/>
</dbReference>
<evidence type="ECO:0000256" key="3">
    <source>
        <dbReference type="ARBA" id="ARBA00023125"/>
    </source>
</evidence>
<keyword evidence="3" id="KW-0238">DNA-binding</keyword>
<keyword evidence="1" id="KW-0663">Pyridoxal phosphate</keyword>
<dbReference type="EMBL" id="FZNR01000039">
    <property type="protein sequence ID" value="SNT10334.1"/>
    <property type="molecule type" value="Genomic_DNA"/>
</dbReference>
<organism evidence="6 7">
    <name type="scientific">Actinoplanes regularis</name>
    <dbReference type="NCBI Taxonomy" id="52697"/>
    <lineage>
        <taxon>Bacteria</taxon>
        <taxon>Bacillati</taxon>
        <taxon>Actinomycetota</taxon>
        <taxon>Actinomycetes</taxon>
        <taxon>Micromonosporales</taxon>
        <taxon>Micromonosporaceae</taxon>
        <taxon>Actinoplanes</taxon>
    </lineage>
</organism>
<keyword evidence="7" id="KW-1185">Reference proteome</keyword>
<evidence type="ECO:0000256" key="2">
    <source>
        <dbReference type="ARBA" id="ARBA00023015"/>
    </source>
</evidence>
<dbReference type="GO" id="GO:0003700">
    <property type="term" value="F:DNA-binding transcription factor activity"/>
    <property type="evidence" value="ECO:0007669"/>
    <property type="project" value="InterPro"/>
</dbReference>
<dbReference type="PROSITE" id="PS50949">
    <property type="entry name" value="HTH_GNTR"/>
    <property type="match status" value="1"/>
</dbReference>
<keyword evidence="4" id="KW-0804">Transcription</keyword>